<dbReference type="AlphaFoldDB" id="A0A2H3B235"/>
<dbReference type="Proteomes" id="UP000218334">
    <property type="component" value="Unassembled WGS sequence"/>
</dbReference>
<proteinExistence type="predicted"/>
<organism evidence="2 3">
    <name type="scientific">Armillaria solidipes</name>
    <dbReference type="NCBI Taxonomy" id="1076256"/>
    <lineage>
        <taxon>Eukaryota</taxon>
        <taxon>Fungi</taxon>
        <taxon>Dikarya</taxon>
        <taxon>Basidiomycota</taxon>
        <taxon>Agaricomycotina</taxon>
        <taxon>Agaricomycetes</taxon>
        <taxon>Agaricomycetidae</taxon>
        <taxon>Agaricales</taxon>
        <taxon>Marasmiineae</taxon>
        <taxon>Physalacriaceae</taxon>
        <taxon>Armillaria</taxon>
    </lineage>
</organism>
<evidence type="ECO:0000256" key="1">
    <source>
        <dbReference type="SAM" id="MobiDB-lite"/>
    </source>
</evidence>
<gene>
    <name evidence="2" type="ORF">ARMSODRAFT_982622</name>
</gene>
<reference evidence="3" key="1">
    <citation type="journal article" date="2017" name="Nat. Ecol. Evol.">
        <title>Genome expansion and lineage-specific genetic innovations in the forest pathogenic fungi Armillaria.</title>
        <authorList>
            <person name="Sipos G."/>
            <person name="Prasanna A.N."/>
            <person name="Walter M.C."/>
            <person name="O'Connor E."/>
            <person name="Balint B."/>
            <person name="Krizsan K."/>
            <person name="Kiss B."/>
            <person name="Hess J."/>
            <person name="Varga T."/>
            <person name="Slot J."/>
            <person name="Riley R."/>
            <person name="Boka B."/>
            <person name="Rigling D."/>
            <person name="Barry K."/>
            <person name="Lee J."/>
            <person name="Mihaltcheva S."/>
            <person name="LaButti K."/>
            <person name="Lipzen A."/>
            <person name="Waldron R."/>
            <person name="Moloney N.M."/>
            <person name="Sperisen C."/>
            <person name="Kredics L."/>
            <person name="Vagvoelgyi C."/>
            <person name="Patrignani A."/>
            <person name="Fitzpatrick D."/>
            <person name="Nagy I."/>
            <person name="Doyle S."/>
            <person name="Anderson J.B."/>
            <person name="Grigoriev I.V."/>
            <person name="Gueldener U."/>
            <person name="Muensterkoetter M."/>
            <person name="Nagy L.G."/>
        </authorList>
    </citation>
    <scope>NUCLEOTIDE SEQUENCE [LARGE SCALE GENOMIC DNA]</scope>
    <source>
        <strain evidence="3">28-4</strain>
    </source>
</reference>
<evidence type="ECO:0000313" key="3">
    <source>
        <dbReference type="Proteomes" id="UP000218334"/>
    </source>
</evidence>
<evidence type="ECO:0000313" key="2">
    <source>
        <dbReference type="EMBL" id="PBK60068.1"/>
    </source>
</evidence>
<accession>A0A2H3B235</accession>
<name>A0A2H3B235_9AGAR</name>
<protein>
    <submittedName>
        <fullName evidence="2">Uncharacterized protein</fullName>
    </submittedName>
</protein>
<feature type="region of interest" description="Disordered" evidence="1">
    <location>
        <begin position="27"/>
        <end position="47"/>
    </location>
</feature>
<feature type="compositionally biased region" description="Basic and acidic residues" evidence="1">
    <location>
        <begin position="35"/>
        <end position="47"/>
    </location>
</feature>
<dbReference type="EMBL" id="KZ293493">
    <property type="protein sequence ID" value="PBK60068.1"/>
    <property type="molecule type" value="Genomic_DNA"/>
</dbReference>
<keyword evidence="3" id="KW-1185">Reference proteome</keyword>
<sequence>MTPKPYESALTSRDLTAEEYKALTDDLKKKKKKKEKDAAKKVQKEQKKTEKVVKAVESDKGKGTAKVMEAALVDEEKRMDVDTKRETLETSKEKAFKKLREV</sequence>